<dbReference type="CDD" id="cd05403">
    <property type="entry name" value="NT_KNTase_like"/>
    <property type="match status" value="1"/>
</dbReference>
<organism evidence="2">
    <name type="scientific">marine sediment metagenome</name>
    <dbReference type="NCBI Taxonomy" id="412755"/>
    <lineage>
        <taxon>unclassified sequences</taxon>
        <taxon>metagenomes</taxon>
        <taxon>ecological metagenomes</taxon>
    </lineage>
</organism>
<sequence>MVTDGRLKKILSQIVEHIKTKYNPEKIILYGSFAYGVPNEYSDIDLLIIKETSERPLDRMALVHRIVDIRDSSYPAFSPIVLTPDEIK</sequence>
<protein>
    <recommendedName>
        <fullName evidence="1">Polymerase nucleotidyl transferase domain-containing protein</fullName>
    </recommendedName>
</protein>
<dbReference type="Gene3D" id="3.30.460.10">
    <property type="entry name" value="Beta Polymerase, domain 2"/>
    <property type="match status" value="1"/>
</dbReference>
<name>X1G638_9ZZZZ</name>
<dbReference type="InterPro" id="IPR002934">
    <property type="entry name" value="Polymerase_NTP_transf_dom"/>
</dbReference>
<reference evidence="2" key="1">
    <citation type="journal article" date="2014" name="Front. Microbiol.">
        <title>High frequency of phylogenetically diverse reductive dehalogenase-homologous genes in deep subseafloor sedimentary metagenomes.</title>
        <authorList>
            <person name="Kawai M."/>
            <person name="Futagami T."/>
            <person name="Toyoda A."/>
            <person name="Takaki Y."/>
            <person name="Nishi S."/>
            <person name="Hori S."/>
            <person name="Arai W."/>
            <person name="Tsubouchi T."/>
            <person name="Morono Y."/>
            <person name="Uchiyama I."/>
            <person name="Ito T."/>
            <person name="Fujiyama A."/>
            <person name="Inagaki F."/>
            <person name="Takami H."/>
        </authorList>
    </citation>
    <scope>NUCLEOTIDE SEQUENCE</scope>
    <source>
        <strain evidence="2">Expedition CK06-06</strain>
    </source>
</reference>
<dbReference type="EMBL" id="BARU01006795">
    <property type="protein sequence ID" value="GAH36989.1"/>
    <property type="molecule type" value="Genomic_DNA"/>
</dbReference>
<evidence type="ECO:0000313" key="2">
    <source>
        <dbReference type="EMBL" id="GAH36989.1"/>
    </source>
</evidence>
<comment type="caution">
    <text evidence="2">The sequence shown here is derived from an EMBL/GenBank/DDBJ whole genome shotgun (WGS) entry which is preliminary data.</text>
</comment>
<feature type="domain" description="Polymerase nucleotidyl transferase" evidence="1">
    <location>
        <begin position="11"/>
        <end position="53"/>
    </location>
</feature>
<dbReference type="GO" id="GO:0016779">
    <property type="term" value="F:nucleotidyltransferase activity"/>
    <property type="evidence" value="ECO:0007669"/>
    <property type="project" value="InterPro"/>
</dbReference>
<dbReference type="AlphaFoldDB" id="X1G638"/>
<gene>
    <name evidence="2" type="ORF">S03H2_13381</name>
</gene>
<dbReference type="SUPFAM" id="SSF81301">
    <property type="entry name" value="Nucleotidyltransferase"/>
    <property type="match status" value="1"/>
</dbReference>
<feature type="non-terminal residue" evidence="2">
    <location>
        <position position="88"/>
    </location>
</feature>
<dbReference type="InterPro" id="IPR043519">
    <property type="entry name" value="NT_sf"/>
</dbReference>
<accession>X1G638</accession>
<dbReference type="Pfam" id="PF01909">
    <property type="entry name" value="NTP_transf_2"/>
    <property type="match status" value="1"/>
</dbReference>
<proteinExistence type="predicted"/>
<evidence type="ECO:0000259" key="1">
    <source>
        <dbReference type="Pfam" id="PF01909"/>
    </source>
</evidence>